<dbReference type="RefSeq" id="XP_006814627.1">
    <property type="nucleotide sequence ID" value="XM_006814564.1"/>
</dbReference>
<evidence type="ECO:0000256" key="15">
    <source>
        <dbReference type="ARBA" id="ARBA00049322"/>
    </source>
</evidence>
<comment type="catalytic activity">
    <reaction evidence="10">
        <text>12-octadecanoyloxy-octadecanoate + H2O = 12-hydroxyoctadecanoate + octadecanoate + H(+)</text>
        <dbReference type="Rhea" id="RHEA:52080"/>
        <dbReference type="ChEBI" id="CHEBI:15377"/>
        <dbReference type="ChEBI" id="CHEBI:15378"/>
        <dbReference type="ChEBI" id="CHEBI:25629"/>
        <dbReference type="ChEBI" id="CHEBI:84201"/>
        <dbReference type="ChEBI" id="CHEBI:136330"/>
    </reaction>
    <physiologicalReaction direction="left-to-right" evidence="10">
        <dbReference type="Rhea" id="RHEA:52081"/>
    </physiologicalReaction>
</comment>
<dbReference type="PANTHER" id="PTHR10989">
    <property type="entry name" value="ANDROGEN-INDUCED PROTEIN 1-RELATED"/>
    <property type="match status" value="1"/>
</dbReference>
<dbReference type="GeneID" id="102807560"/>
<comment type="catalytic activity">
    <reaction evidence="16">
        <text>12-(9Z-hexadecenoyloxy)-octadecanoate + H2O = 12-hydroxyoctadecanoate + (9Z)-hexadecenoate + H(+)</text>
        <dbReference type="Rhea" id="RHEA:52072"/>
        <dbReference type="ChEBI" id="CHEBI:15377"/>
        <dbReference type="ChEBI" id="CHEBI:15378"/>
        <dbReference type="ChEBI" id="CHEBI:32372"/>
        <dbReference type="ChEBI" id="CHEBI:84201"/>
        <dbReference type="ChEBI" id="CHEBI:136312"/>
    </reaction>
    <physiologicalReaction direction="left-to-right" evidence="16">
        <dbReference type="Rhea" id="RHEA:52073"/>
    </physiologicalReaction>
</comment>
<comment type="catalytic activity">
    <reaction evidence="7">
        <text>12-hexadecanoyloxy-octadecanoate + H2O = 12-hydroxyoctadecanoate + hexadecanoate + H(+)</text>
        <dbReference type="Rhea" id="RHEA:52056"/>
        <dbReference type="ChEBI" id="CHEBI:7896"/>
        <dbReference type="ChEBI" id="CHEBI:15377"/>
        <dbReference type="ChEBI" id="CHEBI:15378"/>
        <dbReference type="ChEBI" id="CHEBI:83677"/>
        <dbReference type="ChEBI" id="CHEBI:84201"/>
    </reaction>
    <physiologicalReaction direction="left-to-right" evidence="7">
        <dbReference type="Rhea" id="RHEA:52057"/>
    </physiologicalReaction>
</comment>
<evidence type="ECO:0000256" key="1">
    <source>
        <dbReference type="ARBA" id="ARBA00000923"/>
    </source>
</evidence>
<evidence type="ECO:0000256" key="5">
    <source>
        <dbReference type="ARBA" id="ARBA00022989"/>
    </source>
</evidence>
<comment type="catalytic activity">
    <reaction evidence="13">
        <text>9-octadecanoyloxy-octadecanoate + H2O = 9-hydroxy-octadecanoate + octadecanoate + H(+)</text>
        <dbReference type="Rhea" id="RHEA:52096"/>
        <dbReference type="ChEBI" id="CHEBI:15377"/>
        <dbReference type="ChEBI" id="CHEBI:15378"/>
        <dbReference type="ChEBI" id="CHEBI:25629"/>
        <dbReference type="ChEBI" id="CHEBI:136286"/>
        <dbReference type="ChEBI" id="CHEBI:136373"/>
    </reaction>
    <physiologicalReaction direction="left-to-right" evidence="13">
        <dbReference type="Rhea" id="RHEA:52097"/>
    </physiologicalReaction>
</comment>
<comment type="catalytic activity">
    <reaction evidence="9">
        <text>9-hexadecanoyloxy-octadecanoate + H2O = 9-hydroxy-octadecanoate + hexadecanoate + H(+)</text>
        <dbReference type="Rhea" id="RHEA:52052"/>
        <dbReference type="ChEBI" id="CHEBI:7896"/>
        <dbReference type="ChEBI" id="CHEBI:15377"/>
        <dbReference type="ChEBI" id="CHEBI:15378"/>
        <dbReference type="ChEBI" id="CHEBI:83670"/>
        <dbReference type="ChEBI" id="CHEBI:136286"/>
    </reaction>
    <physiologicalReaction direction="left-to-right" evidence="9">
        <dbReference type="Rhea" id="RHEA:52053"/>
    </physiologicalReaction>
</comment>
<comment type="catalytic activity">
    <reaction evidence="8">
        <text>13-octadecanoyloxy-octadecanoate + H2O = 13-hydroxy-octadecanoate + octadecanoate + H(+)</text>
        <dbReference type="Rhea" id="RHEA:52084"/>
        <dbReference type="ChEBI" id="CHEBI:15377"/>
        <dbReference type="ChEBI" id="CHEBI:15378"/>
        <dbReference type="ChEBI" id="CHEBI:25629"/>
        <dbReference type="ChEBI" id="CHEBI:136304"/>
        <dbReference type="ChEBI" id="CHEBI:136335"/>
    </reaction>
    <physiologicalReaction direction="left-to-right" evidence="8">
        <dbReference type="Rhea" id="RHEA:52085"/>
    </physiologicalReaction>
</comment>
<evidence type="ECO:0000256" key="3">
    <source>
        <dbReference type="ARBA" id="ARBA00009300"/>
    </source>
</evidence>
<evidence type="ECO:0000256" key="10">
    <source>
        <dbReference type="ARBA" id="ARBA00048680"/>
    </source>
</evidence>
<feature type="transmembrane region" description="Helical" evidence="17">
    <location>
        <begin position="157"/>
        <end position="178"/>
    </location>
</feature>
<evidence type="ECO:0000256" key="14">
    <source>
        <dbReference type="ARBA" id="ARBA00049296"/>
    </source>
</evidence>
<protein>
    <submittedName>
        <fullName evidence="19">Androgen-induced gene 1 protein-like</fullName>
    </submittedName>
</protein>
<evidence type="ECO:0000256" key="11">
    <source>
        <dbReference type="ARBA" id="ARBA00048701"/>
    </source>
</evidence>
<feature type="transmembrane region" description="Helical" evidence="17">
    <location>
        <begin position="123"/>
        <end position="145"/>
    </location>
</feature>
<comment type="subcellular location">
    <subcellularLocation>
        <location evidence="2">Endomembrane system</location>
        <topology evidence="2">Multi-pass membrane protein</topology>
    </subcellularLocation>
</comment>
<comment type="similarity">
    <text evidence="3">Belongs to the AIG1 family.</text>
</comment>
<comment type="catalytic activity">
    <reaction evidence="1">
        <text>9-(9Z-hexadecenoyloxy)-octadecanoate + H2O = (9Z)-hexadecenoate + 9-hydroxy-octadecanoate + H(+)</text>
        <dbReference type="Rhea" id="RHEA:52068"/>
        <dbReference type="ChEBI" id="CHEBI:15377"/>
        <dbReference type="ChEBI" id="CHEBI:15378"/>
        <dbReference type="ChEBI" id="CHEBI:32372"/>
        <dbReference type="ChEBI" id="CHEBI:136286"/>
        <dbReference type="ChEBI" id="CHEBI:136309"/>
    </reaction>
    <physiologicalReaction direction="left-to-right" evidence="1">
        <dbReference type="Rhea" id="RHEA:52069"/>
    </physiologicalReaction>
</comment>
<dbReference type="InterPro" id="IPR006838">
    <property type="entry name" value="ADTRP_AIG1"/>
</dbReference>
<dbReference type="Pfam" id="PF04750">
    <property type="entry name" value="Far-17a_AIG1"/>
    <property type="match status" value="1"/>
</dbReference>
<evidence type="ECO:0000256" key="7">
    <source>
        <dbReference type="ARBA" id="ARBA00047368"/>
    </source>
</evidence>
<evidence type="ECO:0000256" key="17">
    <source>
        <dbReference type="SAM" id="Phobius"/>
    </source>
</evidence>
<evidence type="ECO:0000256" key="4">
    <source>
        <dbReference type="ARBA" id="ARBA00022692"/>
    </source>
</evidence>
<evidence type="ECO:0000256" key="13">
    <source>
        <dbReference type="ARBA" id="ARBA00049221"/>
    </source>
</evidence>
<evidence type="ECO:0000313" key="18">
    <source>
        <dbReference type="Proteomes" id="UP000694865"/>
    </source>
</evidence>
<comment type="catalytic activity">
    <reaction evidence="14">
        <text>13-(9Z-octadecenoyloxy)-octadecanoate + H2O = 13-hydroxy-octadecanoate + (9Z)-octadecenoate + H(+)</text>
        <dbReference type="Rhea" id="RHEA:52064"/>
        <dbReference type="ChEBI" id="CHEBI:15377"/>
        <dbReference type="ChEBI" id="CHEBI:15378"/>
        <dbReference type="ChEBI" id="CHEBI:30823"/>
        <dbReference type="ChEBI" id="CHEBI:136303"/>
        <dbReference type="ChEBI" id="CHEBI:136304"/>
    </reaction>
    <physiologicalReaction direction="left-to-right" evidence="14">
        <dbReference type="Rhea" id="RHEA:52065"/>
    </physiologicalReaction>
</comment>
<accession>A0ABM0M3N6</accession>
<name>A0ABM0M3N6_SACKO</name>
<feature type="transmembrane region" description="Helical" evidence="17">
    <location>
        <begin position="190"/>
        <end position="211"/>
    </location>
</feature>
<evidence type="ECO:0000256" key="2">
    <source>
        <dbReference type="ARBA" id="ARBA00004127"/>
    </source>
</evidence>
<organism evidence="18 19">
    <name type="scientific">Saccoglossus kowalevskii</name>
    <name type="common">Acorn worm</name>
    <dbReference type="NCBI Taxonomy" id="10224"/>
    <lineage>
        <taxon>Eukaryota</taxon>
        <taxon>Metazoa</taxon>
        <taxon>Hemichordata</taxon>
        <taxon>Enteropneusta</taxon>
        <taxon>Harrimaniidae</taxon>
        <taxon>Saccoglossus</taxon>
    </lineage>
</organism>
<comment type="catalytic activity">
    <reaction evidence="15">
        <text>13-(9Z-hexadecenoyloxy)-octadecanoate + H2O = 13-hydroxy-octadecanoate + (9Z)-hexadecenoate + H(+)</text>
        <dbReference type="Rhea" id="RHEA:52076"/>
        <dbReference type="ChEBI" id="CHEBI:15377"/>
        <dbReference type="ChEBI" id="CHEBI:15378"/>
        <dbReference type="ChEBI" id="CHEBI:32372"/>
        <dbReference type="ChEBI" id="CHEBI:136304"/>
        <dbReference type="ChEBI" id="CHEBI:136315"/>
    </reaction>
    <physiologicalReaction direction="left-to-right" evidence="15">
        <dbReference type="Rhea" id="RHEA:52077"/>
    </physiologicalReaction>
</comment>
<keyword evidence="5 17" id="KW-1133">Transmembrane helix</keyword>
<feature type="transmembrane region" description="Helical" evidence="17">
    <location>
        <begin position="43"/>
        <end position="64"/>
    </location>
</feature>
<evidence type="ECO:0000256" key="8">
    <source>
        <dbReference type="ARBA" id="ARBA00047427"/>
    </source>
</evidence>
<evidence type="ECO:0000256" key="6">
    <source>
        <dbReference type="ARBA" id="ARBA00023136"/>
    </source>
</evidence>
<feature type="transmembrane region" description="Helical" evidence="17">
    <location>
        <begin position="84"/>
        <end position="103"/>
    </location>
</feature>
<keyword evidence="18" id="KW-1185">Reference proteome</keyword>
<evidence type="ECO:0000256" key="16">
    <source>
        <dbReference type="ARBA" id="ARBA00049428"/>
    </source>
</evidence>
<keyword evidence="6 17" id="KW-0472">Membrane</keyword>
<evidence type="ECO:0000313" key="19">
    <source>
        <dbReference type="RefSeq" id="XP_006814627.1"/>
    </source>
</evidence>
<comment type="catalytic activity">
    <reaction evidence="12">
        <text>9-(9Z-octadecenoyloxy)-octadecanoate + H2O = 9-hydroxy-octadecanoate + (9Z)-octadecenoate + H(+)</text>
        <dbReference type="Rhea" id="RHEA:52048"/>
        <dbReference type="ChEBI" id="CHEBI:15377"/>
        <dbReference type="ChEBI" id="CHEBI:15378"/>
        <dbReference type="ChEBI" id="CHEBI:30823"/>
        <dbReference type="ChEBI" id="CHEBI:136282"/>
        <dbReference type="ChEBI" id="CHEBI:136286"/>
    </reaction>
    <physiologicalReaction direction="left-to-right" evidence="12">
        <dbReference type="Rhea" id="RHEA:52049"/>
    </physiologicalReaction>
</comment>
<dbReference type="PANTHER" id="PTHR10989:SF16">
    <property type="entry name" value="AT02829P-RELATED"/>
    <property type="match status" value="1"/>
</dbReference>
<evidence type="ECO:0000256" key="12">
    <source>
        <dbReference type="ARBA" id="ARBA00048800"/>
    </source>
</evidence>
<comment type="catalytic activity">
    <reaction evidence="11">
        <text>12-(9Z-octadecenoyloxy)-octadecanoate + H2O = 12-hydroxyoctadecanoate + (9Z)-octadecenoate + H(+)</text>
        <dbReference type="Rhea" id="RHEA:52060"/>
        <dbReference type="ChEBI" id="CHEBI:15377"/>
        <dbReference type="ChEBI" id="CHEBI:15378"/>
        <dbReference type="ChEBI" id="CHEBI:30823"/>
        <dbReference type="ChEBI" id="CHEBI:84201"/>
        <dbReference type="ChEBI" id="CHEBI:136302"/>
    </reaction>
    <physiologicalReaction direction="left-to-right" evidence="11">
        <dbReference type="Rhea" id="RHEA:52061"/>
    </physiologicalReaction>
</comment>
<dbReference type="Proteomes" id="UP000694865">
    <property type="component" value="Unplaced"/>
</dbReference>
<keyword evidence="4 17" id="KW-0812">Transmembrane</keyword>
<proteinExistence type="inferred from homology"/>
<reference evidence="19" key="1">
    <citation type="submission" date="2025-08" db="UniProtKB">
        <authorList>
            <consortium name="RefSeq"/>
        </authorList>
    </citation>
    <scope>IDENTIFICATION</scope>
    <source>
        <tissue evidence="19">Testes</tissue>
    </source>
</reference>
<sequence length="236" mass="27734">MTLIFVHIAMHSVFLSVYLYTEFYDQTFIMPNIPYTFGGNTKYLTHWNLVFQIFYFGLSITIHLVMSCNKRSQFGRRLCRFRDWFLAAIAFPFASIVVFIFWTLCVIDRELISNIPPRLQELIPVWLNQVIHTYVLLFLLVDMYLIKHMYPSFKSGFLGTLVVGLAYLAWVLYLGFVLDVWVYGIMKALSGAQFGLFFFVIAIFFLFFYIIGEKINNKIWSSTKYIKTATKVKKVN</sequence>
<gene>
    <name evidence="19" type="primary">LOC102807560</name>
</gene>
<evidence type="ECO:0000256" key="9">
    <source>
        <dbReference type="ARBA" id="ARBA00047863"/>
    </source>
</evidence>